<dbReference type="GO" id="GO:0005634">
    <property type="term" value="C:nucleus"/>
    <property type="evidence" value="ECO:0007669"/>
    <property type="project" value="UniProtKB-SubCell"/>
</dbReference>
<feature type="compositionally biased region" description="Basic and acidic residues" evidence="3">
    <location>
        <begin position="10"/>
        <end position="35"/>
    </location>
</feature>
<evidence type="ECO:0000313" key="6">
    <source>
        <dbReference type="Proteomes" id="UP000186583"/>
    </source>
</evidence>
<gene>
    <name evidence="5" type="ORF">CCHL11_04853</name>
</gene>
<evidence type="ECO:0000256" key="3">
    <source>
        <dbReference type="SAM" id="MobiDB-lite"/>
    </source>
</evidence>
<dbReference type="STRING" id="708187.A0A1Q8S2P6"/>
<feature type="compositionally biased region" description="Low complexity" evidence="3">
    <location>
        <begin position="212"/>
        <end position="223"/>
    </location>
</feature>
<accession>A0A1Q8S2P6</accession>
<feature type="compositionally biased region" description="Low complexity" evidence="3">
    <location>
        <begin position="187"/>
        <end position="204"/>
    </location>
</feature>
<reference evidence="5 6" key="1">
    <citation type="submission" date="2016-11" db="EMBL/GenBank/DDBJ databases">
        <title>Draft Genome Assembly of Colletotrichum chlorophyti a pathogen of herbaceous plants.</title>
        <authorList>
            <person name="Gan P."/>
            <person name="Narusaka M."/>
            <person name="Tsushima A."/>
            <person name="Narusaka Y."/>
            <person name="Takano Y."/>
            <person name="Shirasu K."/>
        </authorList>
    </citation>
    <scope>NUCLEOTIDE SEQUENCE [LARGE SCALE GENOMIC DNA]</scope>
    <source>
        <strain evidence="5 6">NTL11</strain>
    </source>
</reference>
<feature type="compositionally biased region" description="Basic and acidic residues" evidence="3">
    <location>
        <begin position="93"/>
        <end position="112"/>
    </location>
</feature>
<dbReference type="InterPro" id="IPR000156">
    <property type="entry name" value="Ran_bind_dom"/>
</dbReference>
<feature type="compositionally biased region" description="Basic and acidic residues" evidence="3">
    <location>
        <begin position="302"/>
        <end position="320"/>
    </location>
</feature>
<dbReference type="Gene3D" id="2.30.29.30">
    <property type="entry name" value="Pleckstrin-homology domain (PH domain)/Phosphotyrosine-binding domain (PTB)"/>
    <property type="match status" value="1"/>
</dbReference>
<evidence type="ECO:0000313" key="5">
    <source>
        <dbReference type="EMBL" id="OLN95682.1"/>
    </source>
</evidence>
<feature type="domain" description="RanBD1" evidence="4">
    <location>
        <begin position="309"/>
        <end position="462"/>
    </location>
</feature>
<feature type="region of interest" description="Disordered" evidence="3">
    <location>
        <begin position="253"/>
        <end position="322"/>
    </location>
</feature>
<evidence type="ECO:0000256" key="1">
    <source>
        <dbReference type="ARBA" id="ARBA00004123"/>
    </source>
</evidence>
<dbReference type="SMART" id="SM00160">
    <property type="entry name" value="RanBD"/>
    <property type="match status" value="1"/>
</dbReference>
<dbReference type="OrthoDB" id="185618at2759"/>
<feature type="compositionally biased region" description="Low complexity" evidence="3">
    <location>
        <begin position="116"/>
        <end position="141"/>
    </location>
</feature>
<keyword evidence="2" id="KW-0539">Nucleus</keyword>
<evidence type="ECO:0000256" key="2">
    <source>
        <dbReference type="ARBA" id="ARBA00023242"/>
    </source>
</evidence>
<sequence length="484" mass="50601">MADDTQNDSPRSDPVDAKEDADTAAARKELKHTVISDKISVDGATGETTPQGSQNEDRKDHVSSPKKKRGHDQVEEDKDADDVDVKSVASSDSARDRALRLEPEKKRHRDEVTGYSDAAADSAAPSTSAAETTTTTDATTARSDELEKSEKKETSASAFASSGFAKLATSSASPFGTLGGSTKGSVFSGSASAASPFGALSPSKPAAPPAATPTLSFGSAGAAASPFASVTPAVANGFGSAFGSAFGGALGGKPLTSFAKTGESPFKSEKPAKPFGAPDSDAEDGSDEEAEDEADAEESADKEEREESDREELKAADDKKRAKLQKITVDDGEAGEATILQVRAKIFYLEKEVGWKERGSGMLKINVPEACVQFDDAGLPIPGSFDASGLEGDSEDPEAGGNQGHKVARLIMRQDQTHRILLNTVILPAMKFQEKETLKTVGVMFTAFEGAEAKPVSVHVRMSAASAKSFLNEVGMIQRELSGN</sequence>
<name>A0A1Q8S2P6_9PEZI</name>
<protein>
    <submittedName>
        <fullName evidence="5">Nucleoporin NUP56</fullName>
    </submittedName>
</protein>
<dbReference type="EMBL" id="MPGH01000034">
    <property type="protein sequence ID" value="OLN95682.1"/>
    <property type="molecule type" value="Genomic_DNA"/>
</dbReference>
<dbReference type="PANTHER" id="PTHR23138">
    <property type="entry name" value="RAN BINDING PROTEIN"/>
    <property type="match status" value="1"/>
</dbReference>
<feature type="region of interest" description="Disordered" evidence="3">
    <location>
        <begin position="187"/>
        <end position="223"/>
    </location>
</feature>
<evidence type="ECO:0000259" key="4">
    <source>
        <dbReference type="PROSITE" id="PS50196"/>
    </source>
</evidence>
<organism evidence="5 6">
    <name type="scientific">Colletotrichum chlorophyti</name>
    <dbReference type="NCBI Taxonomy" id="708187"/>
    <lineage>
        <taxon>Eukaryota</taxon>
        <taxon>Fungi</taxon>
        <taxon>Dikarya</taxon>
        <taxon>Ascomycota</taxon>
        <taxon>Pezizomycotina</taxon>
        <taxon>Sordariomycetes</taxon>
        <taxon>Hypocreomycetidae</taxon>
        <taxon>Glomerellales</taxon>
        <taxon>Glomerellaceae</taxon>
        <taxon>Colletotrichum</taxon>
    </lineage>
</organism>
<feature type="compositionally biased region" description="Basic and acidic residues" evidence="3">
    <location>
        <begin position="142"/>
        <end position="154"/>
    </location>
</feature>
<comment type="caution">
    <text evidence="5">The sequence shown here is derived from an EMBL/GenBank/DDBJ whole genome shotgun (WGS) entry which is preliminary data.</text>
</comment>
<feature type="region of interest" description="Disordered" evidence="3">
    <location>
        <begin position="1"/>
        <end position="163"/>
    </location>
</feature>
<proteinExistence type="predicted"/>
<dbReference type="PROSITE" id="PS50196">
    <property type="entry name" value="RANBD1"/>
    <property type="match status" value="1"/>
</dbReference>
<dbReference type="Proteomes" id="UP000186583">
    <property type="component" value="Unassembled WGS sequence"/>
</dbReference>
<dbReference type="PANTHER" id="PTHR23138:SF142">
    <property type="entry name" value="RAN-BINDING PROTEIN 3B-RELATED"/>
    <property type="match status" value="1"/>
</dbReference>
<comment type="subcellular location">
    <subcellularLocation>
        <location evidence="1">Nucleus</location>
    </subcellularLocation>
</comment>
<dbReference type="SUPFAM" id="SSF50729">
    <property type="entry name" value="PH domain-like"/>
    <property type="match status" value="1"/>
</dbReference>
<dbReference type="InterPro" id="IPR045255">
    <property type="entry name" value="RanBP1-like"/>
</dbReference>
<dbReference type="AlphaFoldDB" id="A0A1Q8S2P6"/>
<dbReference type="InterPro" id="IPR011993">
    <property type="entry name" value="PH-like_dom_sf"/>
</dbReference>
<feature type="compositionally biased region" description="Acidic residues" evidence="3">
    <location>
        <begin position="280"/>
        <end position="301"/>
    </location>
</feature>
<keyword evidence="6" id="KW-1185">Reference proteome</keyword>